<keyword evidence="2" id="KW-1185">Reference proteome</keyword>
<protein>
    <submittedName>
        <fullName evidence="1">Uncharacterized protein</fullName>
    </submittedName>
</protein>
<reference evidence="1 2" key="1">
    <citation type="submission" date="2013-02" db="EMBL/GenBank/DDBJ databases">
        <title>A novel strain isolated from Lonar lake, Maharashtra, India.</title>
        <authorList>
            <person name="Singh A."/>
        </authorList>
    </citation>
    <scope>NUCLEOTIDE SEQUENCE [LARGE SCALE GENOMIC DNA]</scope>
    <source>
        <strain evidence="1 2">AK24</strain>
    </source>
</reference>
<dbReference type="STRING" id="1232681.ADIS_0268"/>
<organism evidence="1 2">
    <name type="scientific">Lunatimonas lonarensis</name>
    <dbReference type="NCBI Taxonomy" id="1232681"/>
    <lineage>
        <taxon>Bacteria</taxon>
        <taxon>Pseudomonadati</taxon>
        <taxon>Bacteroidota</taxon>
        <taxon>Cytophagia</taxon>
        <taxon>Cytophagales</taxon>
        <taxon>Cyclobacteriaceae</taxon>
    </lineage>
</organism>
<dbReference type="RefSeq" id="WP_010852420.1">
    <property type="nucleotide sequence ID" value="NZ_AQHR01000010.1"/>
</dbReference>
<dbReference type="EMBL" id="AQHR01000010">
    <property type="protein sequence ID" value="EON79263.1"/>
    <property type="molecule type" value="Genomic_DNA"/>
</dbReference>
<gene>
    <name evidence="1" type="ORF">ADIS_0268</name>
</gene>
<accession>R7ZYY9</accession>
<dbReference type="Proteomes" id="UP000013909">
    <property type="component" value="Unassembled WGS sequence"/>
</dbReference>
<evidence type="ECO:0000313" key="1">
    <source>
        <dbReference type="EMBL" id="EON79263.1"/>
    </source>
</evidence>
<sequence length="43" mass="5106">MNSKDSNYRLVREELAGLLLEKRREVNEEMDFRYILAGGNVIY</sequence>
<comment type="caution">
    <text evidence="1">The sequence shown here is derived from an EMBL/GenBank/DDBJ whole genome shotgun (WGS) entry which is preliminary data.</text>
</comment>
<dbReference type="AlphaFoldDB" id="R7ZYY9"/>
<name>R7ZYY9_9BACT</name>
<proteinExistence type="predicted"/>
<evidence type="ECO:0000313" key="2">
    <source>
        <dbReference type="Proteomes" id="UP000013909"/>
    </source>
</evidence>